<dbReference type="Gene3D" id="1.10.3620.10">
    <property type="entry name" value="YdcF like domain"/>
    <property type="match status" value="1"/>
</dbReference>
<dbReference type="InterPro" id="IPR051599">
    <property type="entry name" value="Cell_Envelope_Assoc"/>
</dbReference>
<reference evidence="2 3" key="1">
    <citation type="journal article" date="2019" name="Microorganisms">
        <title>Genome Insights into the Novel Species Microvirga brassicacearum, a Rapeseed Endophyte with Biotechnological Potential.</title>
        <authorList>
            <person name="Jimenez-Gomez A."/>
            <person name="Saati-Santamaria Z."/>
            <person name="Igual J.M."/>
            <person name="Rivas R."/>
            <person name="Mateos P.F."/>
            <person name="Garcia-Fraile P."/>
        </authorList>
    </citation>
    <scope>NUCLEOTIDE SEQUENCE [LARGE SCALE GENOMIC DNA]</scope>
    <source>
        <strain evidence="2 3">CDVBN77</strain>
    </source>
</reference>
<dbReference type="CDD" id="cd06259">
    <property type="entry name" value="YdcF-like"/>
    <property type="match status" value="1"/>
</dbReference>
<dbReference type="InterPro" id="IPR003848">
    <property type="entry name" value="DUF218"/>
</dbReference>
<comment type="caution">
    <text evidence="2">The sequence shown here is derived from an EMBL/GenBank/DDBJ whole genome shotgun (WGS) entry which is preliminary data.</text>
</comment>
<accession>A0A5N3P9W3</accession>
<dbReference type="PANTHER" id="PTHR30336">
    <property type="entry name" value="INNER MEMBRANE PROTEIN, PROBABLE PERMEASE"/>
    <property type="match status" value="1"/>
</dbReference>
<dbReference type="AlphaFoldDB" id="A0A5N3P9W3"/>
<evidence type="ECO:0000313" key="3">
    <source>
        <dbReference type="Proteomes" id="UP000325684"/>
    </source>
</evidence>
<evidence type="ECO:0000313" key="2">
    <source>
        <dbReference type="EMBL" id="KAB0266542.1"/>
    </source>
</evidence>
<keyword evidence="3" id="KW-1185">Reference proteome</keyword>
<dbReference type="OrthoDB" id="2216870at2"/>
<proteinExistence type="predicted"/>
<name>A0A5N3P9W3_9HYPH</name>
<protein>
    <submittedName>
        <fullName evidence="2">YdcF family protein</fullName>
    </submittedName>
</protein>
<gene>
    <name evidence="2" type="ORF">FEZ63_14385</name>
</gene>
<dbReference type="PANTHER" id="PTHR30336:SF20">
    <property type="entry name" value="DUF218 DOMAIN-CONTAINING PROTEIN"/>
    <property type="match status" value="1"/>
</dbReference>
<dbReference type="Proteomes" id="UP000325684">
    <property type="component" value="Unassembled WGS sequence"/>
</dbReference>
<sequence length="177" mass="19946">MPTSDRTEAAILRDIAVEFWDVDPARIIVEPDSSNCGENASLSRRALDAQGLEPQRILLIQDPTMQRRTDAAFRHVWRDRPSVRFLNWPTFTPRVREQGDRLVFDVENVAGLWAMNRFLSLLMGEIPRLRNDPQGYGPKGRGFIVAVDIPEEIEGAYRRLATGVCEKFGARAPALGA</sequence>
<dbReference type="Pfam" id="PF02698">
    <property type="entry name" value="DUF218"/>
    <property type="match status" value="1"/>
</dbReference>
<dbReference type="GO" id="GO:0005886">
    <property type="term" value="C:plasma membrane"/>
    <property type="evidence" value="ECO:0007669"/>
    <property type="project" value="TreeGrafter"/>
</dbReference>
<dbReference type="EMBL" id="VCMV01000021">
    <property type="protein sequence ID" value="KAB0266542.1"/>
    <property type="molecule type" value="Genomic_DNA"/>
</dbReference>
<evidence type="ECO:0000259" key="1">
    <source>
        <dbReference type="Pfam" id="PF02698"/>
    </source>
</evidence>
<feature type="domain" description="DUF218" evidence="1">
    <location>
        <begin position="5"/>
        <end position="90"/>
    </location>
</feature>
<dbReference type="RefSeq" id="WP_150945595.1">
    <property type="nucleotide sequence ID" value="NZ_VCMV01000021.1"/>
</dbReference>
<organism evidence="2 3">
    <name type="scientific">Microvirga brassicacearum</name>
    <dbReference type="NCBI Taxonomy" id="2580413"/>
    <lineage>
        <taxon>Bacteria</taxon>
        <taxon>Pseudomonadati</taxon>
        <taxon>Pseudomonadota</taxon>
        <taxon>Alphaproteobacteria</taxon>
        <taxon>Hyphomicrobiales</taxon>
        <taxon>Methylobacteriaceae</taxon>
        <taxon>Microvirga</taxon>
    </lineage>
</organism>